<feature type="transmembrane region" description="Helical" evidence="1">
    <location>
        <begin position="56"/>
        <end position="74"/>
    </location>
</feature>
<proteinExistence type="predicted"/>
<dbReference type="Proteomes" id="UP000036850">
    <property type="component" value="Unassembled WGS sequence"/>
</dbReference>
<evidence type="ECO:0000256" key="1">
    <source>
        <dbReference type="SAM" id="Phobius"/>
    </source>
</evidence>
<protein>
    <recommendedName>
        <fullName evidence="4">3-phosphoshikimate 1-carboxyvinyltransferase</fullName>
    </recommendedName>
</protein>
<keyword evidence="1" id="KW-1133">Transmembrane helix</keyword>
<feature type="transmembrane region" description="Helical" evidence="1">
    <location>
        <begin position="86"/>
        <end position="112"/>
    </location>
</feature>
<dbReference type="EMBL" id="LFZX01000072">
    <property type="protein sequence ID" value="KNC67401.1"/>
    <property type="molecule type" value="Genomic_DNA"/>
</dbReference>
<dbReference type="OrthoDB" id="6264467at2"/>
<dbReference type="PATRIC" id="fig|43658.6.peg.5657"/>
<keyword evidence="1" id="KW-0472">Membrane</keyword>
<comment type="caution">
    <text evidence="2">The sequence shown here is derived from an EMBL/GenBank/DDBJ whole genome shotgun (WGS) entry which is preliminary data.</text>
</comment>
<evidence type="ECO:0000313" key="3">
    <source>
        <dbReference type="Proteomes" id="UP000036850"/>
    </source>
</evidence>
<sequence length="137" mass="15733">MTRNRSDQQHTHVKQLLNKMDPEVAASFSYKQRKALQKVINTRDWRGHAIDFRPTLALPFLPWSFYIVFLGGVNRRSLTNTERFTAAIVFLASLLIVGLVLIGLVFVALYLLKSWLGIDIFAGESLGLWDYFKALFE</sequence>
<dbReference type="RefSeq" id="WP_010385337.1">
    <property type="nucleotide sequence ID" value="NZ_AHCD03000032.1"/>
</dbReference>
<keyword evidence="1" id="KW-0812">Transmembrane</keyword>
<gene>
    <name evidence="2" type="ORF">AC626_10985</name>
</gene>
<dbReference type="GeneID" id="61357324"/>
<evidence type="ECO:0008006" key="4">
    <source>
        <dbReference type="Google" id="ProtNLM"/>
    </source>
</evidence>
<organism evidence="2 3">
    <name type="scientific">Pseudoalteromonas rubra</name>
    <dbReference type="NCBI Taxonomy" id="43658"/>
    <lineage>
        <taxon>Bacteria</taxon>
        <taxon>Pseudomonadati</taxon>
        <taxon>Pseudomonadota</taxon>
        <taxon>Gammaproteobacteria</taxon>
        <taxon>Alteromonadales</taxon>
        <taxon>Pseudoalteromonadaceae</taxon>
        <taxon>Pseudoalteromonas</taxon>
    </lineage>
</organism>
<name>A0A0L0ESL2_9GAMM</name>
<reference evidence="3" key="1">
    <citation type="submission" date="2015-07" db="EMBL/GenBank/DDBJ databases">
        <title>Draft genome sequence of a Pseudoalteromonas rubra strain, OCN096, isolated from Kaneohe Bay, Oahu, Hawaii.</title>
        <authorList>
            <person name="Beurmann S."/>
            <person name="Ushijima B."/>
            <person name="Belcaid M."/>
            <person name="Callahan S.M."/>
            <person name="Aeby G.S."/>
        </authorList>
    </citation>
    <scope>NUCLEOTIDE SEQUENCE [LARGE SCALE GENOMIC DNA]</scope>
    <source>
        <strain evidence="3">OCN096</strain>
    </source>
</reference>
<evidence type="ECO:0000313" key="2">
    <source>
        <dbReference type="EMBL" id="KNC67401.1"/>
    </source>
</evidence>
<dbReference type="AlphaFoldDB" id="A0A0L0ESL2"/>
<accession>A0A0L0ESL2</accession>